<evidence type="ECO:0000313" key="5">
    <source>
        <dbReference type="EMBL" id="MBM6736434.1"/>
    </source>
</evidence>
<dbReference type="PANTHER" id="PTHR33055">
    <property type="entry name" value="TRANSPOSASE FOR INSERTION SEQUENCE ELEMENT IS1111A"/>
    <property type="match status" value="1"/>
</dbReference>
<dbReference type="InterPro" id="IPR047650">
    <property type="entry name" value="Transpos_IS110"/>
</dbReference>
<dbReference type="OrthoDB" id="964423at2"/>
<reference evidence="5" key="1">
    <citation type="submission" date="2020-08" db="EMBL/GenBank/DDBJ databases">
        <authorList>
            <person name="Cejkova D."/>
            <person name="Kubasova T."/>
            <person name="Jahodarova E."/>
            <person name="Rychlik I."/>
        </authorList>
    </citation>
    <scope>NUCLEOTIDE SEQUENCE</scope>
    <source>
        <strain evidence="5">An772</strain>
    </source>
</reference>
<name>A0A921HWT1_9BACT</name>
<dbReference type="NCBIfam" id="NF033542">
    <property type="entry name" value="transpos_IS110"/>
    <property type="match status" value="1"/>
</dbReference>
<protein>
    <submittedName>
        <fullName evidence="4">IS110 family transposase</fullName>
    </submittedName>
</protein>
<dbReference type="Pfam" id="PF02371">
    <property type="entry name" value="Transposase_20"/>
    <property type="match status" value="1"/>
</dbReference>
<sequence>MAKLIIGIDFSKEKMNYCCMESESMSILQEGEVENSRKGCTQMTGRLRSLYKGLKAADFLFCGENTGMYSMEVVECFTQRKYLFWLENPLQIKLSSGIQRSKTDRLDARMIAEYACRHRDKAKGCTLPDKGLKKLRELHLTRRMLKECEVKLRNFSGSTSKASSEASKALRKVMKAIMESVKSLEKEIRETLMEEDEFKENTELALSVPGISWVTASAIILDTRNFTRFDSARQYANHTGCVPHEHSSGTSINKKPRVSKASNRYVNSLLTQGALSLLTHNPRTKEYAQRKKAEGKPFGFIVNNIRNKTIHRLFAVIRNKTPFCWDYVKGSPTSCVNLLQKDVVTFA</sequence>
<dbReference type="GO" id="GO:0003677">
    <property type="term" value="F:DNA binding"/>
    <property type="evidence" value="ECO:0007669"/>
    <property type="project" value="InterPro"/>
</dbReference>
<reference evidence="4" key="4">
    <citation type="submission" date="2021-09" db="EMBL/GenBank/DDBJ databases">
        <authorList>
            <person name="Gilroy R."/>
        </authorList>
    </citation>
    <scope>NUCLEOTIDE SEQUENCE</scope>
    <source>
        <strain evidence="4">CHK55-1828</strain>
    </source>
</reference>
<dbReference type="GO" id="GO:0006313">
    <property type="term" value="P:DNA transposition"/>
    <property type="evidence" value="ECO:0007669"/>
    <property type="project" value="InterPro"/>
</dbReference>
<keyword evidence="1" id="KW-0175">Coiled coil</keyword>
<evidence type="ECO:0000259" key="2">
    <source>
        <dbReference type="Pfam" id="PF01548"/>
    </source>
</evidence>
<evidence type="ECO:0000259" key="3">
    <source>
        <dbReference type="Pfam" id="PF02371"/>
    </source>
</evidence>
<dbReference type="RefSeq" id="WP_072544801.1">
    <property type="nucleotide sequence ID" value="NZ_CAWVFH010000001.1"/>
</dbReference>
<dbReference type="GO" id="GO:0004803">
    <property type="term" value="F:transposase activity"/>
    <property type="evidence" value="ECO:0007669"/>
    <property type="project" value="InterPro"/>
</dbReference>
<dbReference type="Pfam" id="PF01548">
    <property type="entry name" value="DEDD_Tnp_IS110"/>
    <property type="match status" value="1"/>
</dbReference>
<comment type="caution">
    <text evidence="4">The sequence shown here is derived from an EMBL/GenBank/DDBJ whole genome shotgun (WGS) entry which is preliminary data.</text>
</comment>
<feature type="domain" description="Transposase IS116/IS110/IS902 C-terminal" evidence="3">
    <location>
        <begin position="204"/>
        <end position="288"/>
    </location>
</feature>
<dbReference type="Proteomes" id="UP000766986">
    <property type="component" value="Unassembled WGS sequence"/>
</dbReference>
<reference evidence="5 7" key="3">
    <citation type="journal article" date="2021" name="Sci. Rep.">
        <title>The distribution of antibiotic resistance genes in chicken gut microbiota commensals.</title>
        <authorList>
            <person name="Juricova H."/>
            <person name="Matiasovicova J."/>
            <person name="Kubasova T."/>
            <person name="Cejkova D."/>
            <person name="Rychlik I."/>
        </authorList>
    </citation>
    <scope>NUCLEOTIDE SEQUENCE [LARGE SCALE GENOMIC DNA]</scope>
    <source>
        <strain evidence="5 7">An772</strain>
    </source>
</reference>
<gene>
    <name evidence="5" type="ORF">H7U35_14655</name>
    <name evidence="4" type="ORF">K8W02_04745</name>
</gene>
<dbReference type="EMBL" id="JACLYZ010000085">
    <property type="protein sequence ID" value="MBM6736434.1"/>
    <property type="molecule type" value="Genomic_DNA"/>
</dbReference>
<dbReference type="InterPro" id="IPR003346">
    <property type="entry name" value="Transposase_20"/>
</dbReference>
<feature type="coiled-coil region" evidence="1">
    <location>
        <begin position="167"/>
        <end position="201"/>
    </location>
</feature>
<dbReference type="InterPro" id="IPR002525">
    <property type="entry name" value="Transp_IS110-like_N"/>
</dbReference>
<evidence type="ECO:0000256" key="1">
    <source>
        <dbReference type="SAM" id="Coils"/>
    </source>
</evidence>
<proteinExistence type="predicted"/>
<feature type="domain" description="Transposase IS110-like N-terminal" evidence="2">
    <location>
        <begin position="6"/>
        <end position="152"/>
    </location>
</feature>
<evidence type="ECO:0000313" key="4">
    <source>
        <dbReference type="EMBL" id="HJF91679.1"/>
    </source>
</evidence>
<dbReference type="EMBL" id="DYVX01000038">
    <property type="protein sequence ID" value="HJF91679.1"/>
    <property type="molecule type" value="Genomic_DNA"/>
</dbReference>
<organism evidence="4 6">
    <name type="scientific">Mediterranea massiliensis</name>
    <dbReference type="NCBI Taxonomy" id="1841865"/>
    <lineage>
        <taxon>Bacteria</taxon>
        <taxon>Pseudomonadati</taxon>
        <taxon>Bacteroidota</taxon>
        <taxon>Bacteroidia</taxon>
        <taxon>Bacteroidales</taxon>
        <taxon>Bacteroidaceae</taxon>
        <taxon>Mediterranea</taxon>
    </lineage>
</organism>
<reference evidence="4" key="2">
    <citation type="journal article" date="2021" name="PeerJ">
        <title>Extensive microbial diversity within the chicken gut microbiome revealed by metagenomics and culture.</title>
        <authorList>
            <person name="Gilroy R."/>
            <person name="Ravi A."/>
            <person name="Getino M."/>
            <person name="Pursley I."/>
            <person name="Horton D.L."/>
            <person name="Alikhan N.F."/>
            <person name="Baker D."/>
            <person name="Gharbi K."/>
            <person name="Hall N."/>
            <person name="Watson M."/>
            <person name="Adriaenssens E.M."/>
            <person name="Foster-Nyarko E."/>
            <person name="Jarju S."/>
            <person name="Secka A."/>
            <person name="Antonio M."/>
            <person name="Oren A."/>
            <person name="Chaudhuri R.R."/>
            <person name="La Ragione R."/>
            <person name="Hildebrand F."/>
            <person name="Pallen M.J."/>
        </authorList>
    </citation>
    <scope>NUCLEOTIDE SEQUENCE</scope>
    <source>
        <strain evidence="4">CHK55-1828</strain>
    </source>
</reference>
<dbReference type="Proteomes" id="UP000717835">
    <property type="component" value="Unassembled WGS sequence"/>
</dbReference>
<accession>A0A921HWT1</accession>
<keyword evidence="7" id="KW-1185">Reference proteome</keyword>
<evidence type="ECO:0000313" key="7">
    <source>
        <dbReference type="Proteomes" id="UP000766986"/>
    </source>
</evidence>
<evidence type="ECO:0000313" key="6">
    <source>
        <dbReference type="Proteomes" id="UP000717835"/>
    </source>
</evidence>
<dbReference type="PANTHER" id="PTHR33055:SF3">
    <property type="entry name" value="PUTATIVE TRANSPOSASE FOR IS117-RELATED"/>
    <property type="match status" value="1"/>
</dbReference>
<dbReference type="AlphaFoldDB" id="A0A921HWT1"/>